<keyword evidence="1" id="KW-0812">Transmembrane</keyword>
<dbReference type="EMBL" id="CCXS01000001">
    <property type="protein sequence ID" value="CEG23805.1"/>
    <property type="molecule type" value="Genomic_DNA"/>
</dbReference>
<evidence type="ECO:0000313" key="3">
    <source>
        <dbReference type="Proteomes" id="UP000043699"/>
    </source>
</evidence>
<evidence type="ECO:0000313" key="2">
    <source>
        <dbReference type="EMBL" id="CEG23805.1"/>
    </source>
</evidence>
<keyword evidence="3" id="KW-1185">Reference proteome</keyword>
<dbReference type="AlphaFoldDB" id="A0A098EPT1"/>
<proteinExistence type="predicted"/>
<accession>A0A098EPT1</accession>
<name>A0A098EPT1_9BACL</name>
<gene>
    <name evidence="2" type="ORF">BN1080_02811</name>
</gene>
<feature type="transmembrane region" description="Helical" evidence="1">
    <location>
        <begin position="48"/>
        <end position="67"/>
    </location>
</feature>
<dbReference type="RefSeq" id="WP_052652775.1">
    <property type="nucleotide sequence ID" value="NZ_CCXS01000001.1"/>
</dbReference>
<feature type="transmembrane region" description="Helical" evidence="1">
    <location>
        <begin position="6"/>
        <end position="28"/>
    </location>
</feature>
<evidence type="ECO:0000256" key="1">
    <source>
        <dbReference type="SAM" id="Phobius"/>
    </source>
</evidence>
<reference evidence="2 3" key="1">
    <citation type="submission" date="2014-09" db="EMBL/GenBank/DDBJ databases">
        <authorList>
            <person name="Urmite Genomes Urmite Genomes"/>
        </authorList>
    </citation>
    <scope>NUCLEOTIDE SEQUENCE [LARGE SCALE GENOMIC DNA]</scope>
    <source>
        <strain evidence="2 3">ES2</strain>
    </source>
</reference>
<feature type="transmembrane region" description="Helical" evidence="1">
    <location>
        <begin position="73"/>
        <end position="94"/>
    </location>
</feature>
<protein>
    <submittedName>
        <fullName evidence="2">Uncharacterized protein</fullName>
    </submittedName>
</protein>
<sequence>MENAIGIAFILLPIVIGGAIALFVIQSLKAKQKKGTLGNKKTAEAQTWLNSLIPLGLVFGSTGGVLFSLFSPVFMGTAISLGAALGLLCGYFAYDHYSKTKETPS</sequence>
<dbReference type="OrthoDB" id="2157633at2"/>
<keyword evidence="1" id="KW-0472">Membrane</keyword>
<dbReference type="Proteomes" id="UP000043699">
    <property type="component" value="Unassembled WGS sequence"/>
</dbReference>
<organism evidence="2 3">
    <name type="scientific">Planococcus massiliensis</name>
    <dbReference type="NCBI Taxonomy" id="1499687"/>
    <lineage>
        <taxon>Bacteria</taxon>
        <taxon>Bacillati</taxon>
        <taxon>Bacillota</taxon>
        <taxon>Bacilli</taxon>
        <taxon>Bacillales</taxon>
        <taxon>Caryophanaceae</taxon>
        <taxon>Planococcus</taxon>
    </lineage>
</organism>
<keyword evidence="1" id="KW-1133">Transmembrane helix</keyword>